<dbReference type="InParanoid" id="A0A6C2YLF5"/>
<dbReference type="RefSeq" id="WP_162657342.1">
    <property type="nucleotide sequence ID" value="NZ_LR593887.1"/>
</dbReference>
<feature type="domain" description="Helix-turn-helix" evidence="1">
    <location>
        <begin position="18"/>
        <end position="68"/>
    </location>
</feature>
<dbReference type="AlphaFoldDB" id="A0A6C2YLF5"/>
<evidence type="ECO:0000313" key="2">
    <source>
        <dbReference type="EMBL" id="VIP02141.1"/>
    </source>
</evidence>
<organism evidence="2">
    <name type="scientific">Tuwongella immobilis</name>
    <dbReference type="NCBI Taxonomy" id="692036"/>
    <lineage>
        <taxon>Bacteria</taxon>
        <taxon>Pseudomonadati</taxon>
        <taxon>Planctomycetota</taxon>
        <taxon>Planctomycetia</taxon>
        <taxon>Gemmatales</taxon>
        <taxon>Gemmataceae</taxon>
        <taxon>Tuwongella</taxon>
    </lineage>
</organism>
<keyword evidence="3" id="KW-1185">Reference proteome</keyword>
<sequence length="77" mass="8603">MYKIAEVKKPSAVPQIALRLEEIARAMGISTASVRKLVRNTDIPVIRLPKSRVMIFPTREVTEWLSKQVKKGGEANG</sequence>
<dbReference type="KEGG" id="tim:GMBLW1_18190"/>
<accession>A0A6C2YLF5</accession>
<dbReference type="InterPro" id="IPR041657">
    <property type="entry name" value="HTH_17"/>
</dbReference>
<name>A0A6C2YLF5_9BACT</name>
<proteinExistence type="predicted"/>
<evidence type="ECO:0000313" key="3">
    <source>
        <dbReference type="Proteomes" id="UP000464378"/>
    </source>
</evidence>
<dbReference type="Proteomes" id="UP000464378">
    <property type="component" value="Chromosome"/>
</dbReference>
<reference evidence="2" key="1">
    <citation type="submission" date="2019-04" db="EMBL/GenBank/DDBJ databases">
        <authorList>
            <consortium name="Science for Life Laboratories"/>
        </authorList>
    </citation>
    <scope>NUCLEOTIDE SEQUENCE</scope>
    <source>
        <strain evidence="2">MBLW1</strain>
    </source>
</reference>
<evidence type="ECO:0000259" key="1">
    <source>
        <dbReference type="Pfam" id="PF12728"/>
    </source>
</evidence>
<gene>
    <name evidence="2" type="ORF">GMBLW1_18190</name>
</gene>
<dbReference type="EMBL" id="LR586016">
    <property type="protein sequence ID" value="VIP02141.1"/>
    <property type="molecule type" value="Genomic_DNA"/>
</dbReference>
<dbReference type="Pfam" id="PF12728">
    <property type="entry name" value="HTH_17"/>
    <property type="match status" value="1"/>
</dbReference>
<protein>
    <submittedName>
        <fullName evidence="2">: HTH_17</fullName>
    </submittedName>
</protein>
<dbReference type="EMBL" id="LR593887">
    <property type="protein sequence ID" value="VTS00510.1"/>
    <property type="molecule type" value="Genomic_DNA"/>
</dbReference>